<gene>
    <name evidence="1" type="ORF">GCM10011518_03510</name>
</gene>
<accession>A0ABQ1TNQ7</accession>
<sequence length="221" mass="25358">MNVINNLLFLLRIEIFKNSEMKIIKNLMFLSLIFLSNVSLSQNIFKNESIGFSIQQPEKWIKAKEGQTIDNLKSNIKLDEKVVAKLLEQNKGTIQVVTYFKYRIETTAGIIPTIKVNLRSNPHKNFVDFRKSIEESFIGIKKVFTDFKYISAPTESIVDDKKCITATCIYTLTGKGGSEKVKIIVYAIPVKNQFYQVTLMDTEDDNNTELFQKIVNTIVIK</sequence>
<evidence type="ECO:0000313" key="1">
    <source>
        <dbReference type="EMBL" id="GGE97463.1"/>
    </source>
</evidence>
<dbReference type="EMBL" id="BMKP01000001">
    <property type="protein sequence ID" value="GGE97463.1"/>
    <property type="molecule type" value="Genomic_DNA"/>
</dbReference>
<keyword evidence="2" id="KW-1185">Reference proteome</keyword>
<protein>
    <submittedName>
        <fullName evidence="1">Uncharacterized protein</fullName>
    </submittedName>
</protein>
<dbReference type="Proteomes" id="UP000655016">
    <property type="component" value="Unassembled WGS sequence"/>
</dbReference>
<reference evidence="2" key="1">
    <citation type="journal article" date="2019" name="Int. J. Syst. Evol. Microbiol.">
        <title>The Global Catalogue of Microorganisms (GCM) 10K type strain sequencing project: providing services to taxonomists for standard genome sequencing and annotation.</title>
        <authorList>
            <consortium name="The Broad Institute Genomics Platform"/>
            <consortium name="The Broad Institute Genome Sequencing Center for Infectious Disease"/>
            <person name="Wu L."/>
            <person name="Ma J."/>
        </authorList>
    </citation>
    <scope>NUCLEOTIDE SEQUENCE [LARGE SCALE GENOMIC DNA]</scope>
    <source>
        <strain evidence="2">CGMCC 1.16060</strain>
    </source>
</reference>
<name>A0ABQ1TNQ7_9FLAO</name>
<proteinExistence type="predicted"/>
<organism evidence="1 2">
    <name type="scientific">Flavobacterium limi</name>
    <dbReference type="NCBI Taxonomy" id="2045105"/>
    <lineage>
        <taxon>Bacteria</taxon>
        <taxon>Pseudomonadati</taxon>
        <taxon>Bacteroidota</taxon>
        <taxon>Flavobacteriia</taxon>
        <taxon>Flavobacteriales</taxon>
        <taxon>Flavobacteriaceae</taxon>
        <taxon>Flavobacterium</taxon>
    </lineage>
</organism>
<evidence type="ECO:0000313" key="2">
    <source>
        <dbReference type="Proteomes" id="UP000655016"/>
    </source>
</evidence>
<comment type="caution">
    <text evidence="1">The sequence shown here is derived from an EMBL/GenBank/DDBJ whole genome shotgun (WGS) entry which is preliminary data.</text>
</comment>